<dbReference type="InterPro" id="IPR028098">
    <property type="entry name" value="Glyco_trans_4-like_N"/>
</dbReference>
<feature type="domain" description="Glycosyl transferase family 1" evidence="1">
    <location>
        <begin position="173"/>
        <end position="301"/>
    </location>
</feature>
<organism evidence="3 4">
    <name type="scientific">Faecalibacterium prausnitzii</name>
    <dbReference type="NCBI Taxonomy" id="853"/>
    <lineage>
        <taxon>Bacteria</taxon>
        <taxon>Bacillati</taxon>
        <taxon>Bacillota</taxon>
        <taxon>Clostridia</taxon>
        <taxon>Eubacteriales</taxon>
        <taxon>Oscillospiraceae</taxon>
        <taxon>Faecalibacterium</taxon>
    </lineage>
</organism>
<dbReference type="SUPFAM" id="SSF53756">
    <property type="entry name" value="UDP-Glycosyltransferase/glycogen phosphorylase"/>
    <property type="match status" value="1"/>
</dbReference>
<dbReference type="CDD" id="cd03812">
    <property type="entry name" value="GT4_CapH-like"/>
    <property type="match status" value="1"/>
</dbReference>
<evidence type="ECO:0000313" key="4">
    <source>
        <dbReference type="Proteomes" id="UP000220005"/>
    </source>
</evidence>
<gene>
    <name evidence="3" type="ORF">CGS58_05680</name>
</gene>
<dbReference type="Proteomes" id="UP000220005">
    <property type="component" value="Unassembled WGS sequence"/>
</dbReference>
<dbReference type="Pfam" id="PF00534">
    <property type="entry name" value="Glycos_transf_1"/>
    <property type="match status" value="1"/>
</dbReference>
<keyword evidence="3" id="KW-0808">Transferase</keyword>
<dbReference type="InterPro" id="IPR001296">
    <property type="entry name" value="Glyco_trans_1"/>
</dbReference>
<dbReference type="Gene3D" id="3.40.50.2000">
    <property type="entry name" value="Glycogen Phosphorylase B"/>
    <property type="match status" value="2"/>
</dbReference>
<proteinExistence type="predicted"/>
<dbReference type="EMBL" id="NMTY01000012">
    <property type="protein sequence ID" value="PDX81568.1"/>
    <property type="molecule type" value="Genomic_DNA"/>
</dbReference>
<evidence type="ECO:0000259" key="2">
    <source>
        <dbReference type="Pfam" id="PF13439"/>
    </source>
</evidence>
<dbReference type="InterPro" id="IPR050194">
    <property type="entry name" value="Glycosyltransferase_grp1"/>
</dbReference>
<comment type="caution">
    <text evidence="3">The sequence shown here is derived from an EMBL/GenBank/DDBJ whole genome shotgun (WGS) entry which is preliminary data.</text>
</comment>
<feature type="domain" description="Glycosyltransferase subfamily 4-like N-terminal" evidence="2">
    <location>
        <begin position="7"/>
        <end position="162"/>
    </location>
</feature>
<sequence length="355" mass="41010">MMTDMNYGGVEMVVMNYYRHIDRSKVQFDFFALEGSAVPQQEEIERLGGRVYLVPRYTHLVQYERAIIELFRKNQYQIVHSHMNTLGVFSLWGAQRAGVPNRIVHNHSVAGKGETKKNFVKYLLRPFAKIYPTQLCACSESAGRWLYGDSEFRVFNNAIDLEKFSFDAQKRAALRKELGLEGKFVVGHIGRFCYQKNHEFLIDVFEEIHRQRPEAVLMLIGRGEMESVIRRKVNRRGLQDAVLFLGNRRKIERYYQAMDAFVLPSRYEGLPVVGVEAQACALPLICSTDISQETKLLESTQFISLSEPPRKWAQKVLETAERTTRCNTEQQMTEKGFNIAVEAKKLEVFYQSLLG</sequence>
<dbReference type="RefSeq" id="WP_097839247.1">
    <property type="nucleotide sequence ID" value="NZ_NMTY01000012.1"/>
</dbReference>
<reference evidence="3 4" key="1">
    <citation type="journal article" date="2017" name="Front. Microbiol.">
        <title>New Insights into the Diversity of the Genus Faecalibacterium.</title>
        <authorList>
            <person name="Benevides L."/>
            <person name="Burman S."/>
            <person name="Martin R."/>
            <person name="Robert V."/>
            <person name="Thomas M."/>
            <person name="Miquel S."/>
            <person name="Chain F."/>
            <person name="Sokol H."/>
            <person name="Bermudez-Humaran L.G."/>
            <person name="Morrison M."/>
            <person name="Langella P."/>
            <person name="Azevedo V.A."/>
            <person name="Chatel J.M."/>
            <person name="Soares S."/>
        </authorList>
    </citation>
    <scope>NUCLEOTIDE SEQUENCE [LARGE SCALE GENOMIC DNA]</scope>
    <source>
        <strain evidence="3 4">CNCM I 4575</strain>
    </source>
</reference>
<dbReference type="Pfam" id="PF13439">
    <property type="entry name" value="Glyco_transf_4"/>
    <property type="match status" value="1"/>
</dbReference>
<protein>
    <submittedName>
        <fullName evidence="3">Glycosyl transferase family 1</fullName>
    </submittedName>
</protein>
<name>A0A2A7ARA1_9FIRM</name>
<dbReference type="PANTHER" id="PTHR45947:SF3">
    <property type="entry name" value="SULFOQUINOVOSYL TRANSFERASE SQD2"/>
    <property type="match status" value="1"/>
</dbReference>
<dbReference type="AlphaFoldDB" id="A0A2A7ARA1"/>
<dbReference type="PANTHER" id="PTHR45947">
    <property type="entry name" value="SULFOQUINOVOSYL TRANSFERASE SQD2"/>
    <property type="match status" value="1"/>
</dbReference>
<dbReference type="GO" id="GO:0016757">
    <property type="term" value="F:glycosyltransferase activity"/>
    <property type="evidence" value="ECO:0007669"/>
    <property type="project" value="InterPro"/>
</dbReference>
<accession>A0A2A7ARA1</accession>
<evidence type="ECO:0000259" key="1">
    <source>
        <dbReference type="Pfam" id="PF00534"/>
    </source>
</evidence>
<evidence type="ECO:0000313" key="3">
    <source>
        <dbReference type="EMBL" id="PDX81568.1"/>
    </source>
</evidence>